<accession>A0A2T0FBP9</accession>
<dbReference type="PANTHER" id="PTHR31126">
    <property type="entry name" value="TYROSINE-PROTEIN PHOSPHATASE"/>
    <property type="match status" value="1"/>
</dbReference>
<dbReference type="InterPro" id="IPR020428">
    <property type="entry name" value="PFA-DSPs"/>
</dbReference>
<dbReference type="InterPro" id="IPR004861">
    <property type="entry name" value="Siw14-like"/>
</dbReference>
<organism evidence="2 3">
    <name type="scientific">Wickerhamiella sorbophila</name>
    <dbReference type="NCBI Taxonomy" id="45607"/>
    <lineage>
        <taxon>Eukaryota</taxon>
        <taxon>Fungi</taxon>
        <taxon>Dikarya</taxon>
        <taxon>Ascomycota</taxon>
        <taxon>Saccharomycotina</taxon>
        <taxon>Dipodascomycetes</taxon>
        <taxon>Dipodascales</taxon>
        <taxon>Trichomonascaceae</taxon>
        <taxon>Wickerhamiella</taxon>
    </lineage>
</organism>
<evidence type="ECO:0000313" key="2">
    <source>
        <dbReference type="EMBL" id="PRT52385.1"/>
    </source>
</evidence>
<dbReference type="Gene3D" id="3.90.190.10">
    <property type="entry name" value="Protein tyrosine phosphatase superfamily"/>
    <property type="match status" value="1"/>
</dbReference>
<dbReference type="STRING" id="45607.A0A2T0FBP9"/>
<evidence type="ECO:0000313" key="3">
    <source>
        <dbReference type="Proteomes" id="UP000238350"/>
    </source>
</evidence>
<dbReference type="InterPro" id="IPR029021">
    <property type="entry name" value="Prot-tyrosine_phosphatase-like"/>
</dbReference>
<dbReference type="SUPFAM" id="SSF52799">
    <property type="entry name" value="(Phosphotyrosine protein) phosphatases II"/>
    <property type="match status" value="1"/>
</dbReference>
<comment type="caution">
    <text evidence="2">The sequence shown here is derived from an EMBL/GenBank/DDBJ whole genome shotgun (WGS) entry which is preliminary data.</text>
</comment>
<dbReference type="RefSeq" id="XP_024662331.1">
    <property type="nucleotide sequence ID" value="XM_024806563.1"/>
</dbReference>
<proteinExistence type="predicted"/>
<dbReference type="OrthoDB" id="6375174at2759"/>
<dbReference type="Proteomes" id="UP000238350">
    <property type="component" value="Unassembled WGS sequence"/>
</dbReference>
<dbReference type="GO" id="GO:0016791">
    <property type="term" value="F:phosphatase activity"/>
    <property type="evidence" value="ECO:0007669"/>
    <property type="project" value="InterPro"/>
</dbReference>
<sequence length="153" mass="17229">MSSVSLIAPPVRYSCVTKGIYRGSYPLERNVDFLKGLRLKTIVTIAPDPLAPLDGLENVEYIHIESAAEQSKSKKKRGLPISSETVKQALDIIQDPERQPVYVHCLNGAQVTCLVIGCYRRTKCWSLNSVLAEFGRYTDYDRVESQFIETLFT</sequence>
<protein>
    <submittedName>
        <fullName evidence="2">Tyrosine-protein phosphatase OCA6</fullName>
    </submittedName>
</protein>
<gene>
    <name evidence="2" type="ORF">B9G98_00005</name>
</gene>
<dbReference type="EMBL" id="NDIQ01000001">
    <property type="protein sequence ID" value="PRT52385.1"/>
    <property type="molecule type" value="Genomic_DNA"/>
</dbReference>
<keyword evidence="1" id="KW-0378">Hydrolase</keyword>
<dbReference type="PANTHER" id="PTHR31126:SF14">
    <property type="entry name" value="TYROSINE-PROTEIN PHOSPHATASE OCA6-RELATED"/>
    <property type="match status" value="1"/>
</dbReference>
<dbReference type="Pfam" id="PF03162">
    <property type="entry name" value="Y_phosphatase2"/>
    <property type="match status" value="1"/>
</dbReference>
<dbReference type="AlphaFoldDB" id="A0A2T0FBP9"/>
<reference evidence="2 3" key="1">
    <citation type="submission" date="2017-04" db="EMBL/GenBank/DDBJ databases">
        <title>Genome sequencing of [Candida] sorbophila.</title>
        <authorList>
            <person name="Ahn J.O."/>
        </authorList>
    </citation>
    <scope>NUCLEOTIDE SEQUENCE [LARGE SCALE GENOMIC DNA]</scope>
    <source>
        <strain evidence="2 3">DS02</strain>
    </source>
</reference>
<dbReference type="GeneID" id="36513754"/>
<evidence type="ECO:0000256" key="1">
    <source>
        <dbReference type="ARBA" id="ARBA00022801"/>
    </source>
</evidence>
<dbReference type="PRINTS" id="PR01911">
    <property type="entry name" value="PFDSPHPHTASE"/>
</dbReference>
<keyword evidence="3" id="KW-1185">Reference proteome</keyword>
<name>A0A2T0FBP9_9ASCO</name>